<dbReference type="AlphaFoldDB" id="A0A7X2N0X6"/>
<accession>A0A7X2N0X6</accession>
<gene>
    <name evidence="2" type="ORF">FYJ33_15255</name>
</gene>
<name>A0A7X2N0X6_9CLOT</name>
<feature type="transmembrane region" description="Helical" evidence="1">
    <location>
        <begin position="20"/>
        <end position="38"/>
    </location>
</feature>
<keyword evidence="3" id="KW-1185">Reference proteome</keyword>
<dbReference type="RefSeq" id="WP_154532806.1">
    <property type="nucleotide sequence ID" value="NZ_VULX01000046.1"/>
</dbReference>
<comment type="caution">
    <text evidence="2">The sequence shown here is derived from an EMBL/GenBank/DDBJ whole genome shotgun (WGS) entry which is preliminary data.</text>
</comment>
<dbReference type="Proteomes" id="UP000460287">
    <property type="component" value="Unassembled WGS sequence"/>
</dbReference>
<keyword evidence="1" id="KW-0812">Transmembrane</keyword>
<sequence>MTNQKENNYDIFKKVFRKYLPVIVVLAVILSVVIIYKLKRKQPTYLIKNTVKVEEDASLLNRNLKISKVQQSDDFYNKIIAEDKFNEIYGKTQKSNKDEDKRKWLDSVVSVESSDKDDENKLKYTISTLDKDNAKKLCELYFNTLNSCYKGVQTQYYKTEIELLTKKIEIMKNEINSLGLSKESNISAAYSDALNELANAKVFINTNSDEYIKGDVSEQLVGIGKKKYLEGIAIAVLGSAFVVLFIGFIAEYVKERIKVSHNTRG</sequence>
<protein>
    <recommendedName>
        <fullName evidence="4">Polysaccharide chain length determinant N-terminal domain-containing protein</fullName>
    </recommendedName>
</protein>
<organism evidence="2 3">
    <name type="scientific">Inconstantimicrobium porci</name>
    <dbReference type="NCBI Taxonomy" id="2652291"/>
    <lineage>
        <taxon>Bacteria</taxon>
        <taxon>Bacillati</taxon>
        <taxon>Bacillota</taxon>
        <taxon>Clostridia</taxon>
        <taxon>Eubacteriales</taxon>
        <taxon>Clostridiaceae</taxon>
        <taxon>Inconstantimicrobium</taxon>
    </lineage>
</organism>
<dbReference type="EMBL" id="VULX01000046">
    <property type="protein sequence ID" value="MSR92683.1"/>
    <property type="molecule type" value="Genomic_DNA"/>
</dbReference>
<feature type="transmembrane region" description="Helical" evidence="1">
    <location>
        <begin position="228"/>
        <end position="250"/>
    </location>
</feature>
<evidence type="ECO:0000313" key="3">
    <source>
        <dbReference type="Proteomes" id="UP000460287"/>
    </source>
</evidence>
<evidence type="ECO:0000256" key="1">
    <source>
        <dbReference type="SAM" id="Phobius"/>
    </source>
</evidence>
<reference evidence="2 3" key="1">
    <citation type="submission" date="2019-08" db="EMBL/GenBank/DDBJ databases">
        <title>In-depth cultivation of the pig gut microbiome towards novel bacterial diversity and tailored functional studies.</title>
        <authorList>
            <person name="Wylensek D."/>
            <person name="Hitch T.C.A."/>
            <person name="Clavel T."/>
        </authorList>
    </citation>
    <scope>NUCLEOTIDE SEQUENCE [LARGE SCALE GENOMIC DNA]</scope>
    <source>
        <strain evidence="2 3">WCA-383-APC-5B</strain>
    </source>
</reference>
<keyword evidence="1" id="KW-0472">Membrane</keyword>
<evidence type="ECO:0000313" key="2">
    <source>
        <dbReference type="EMBL" id="MSR92683.1"/>
    </source>
</evidence>
<keyword evidence="1" id="KW-1133">Transmembrane helix</keyword>
<evidence type="ECO:0008006" key="4">
    <source>
        <dbReference type="Google" id="ProtNLM"/>
    </source>
</evidence>
<proteinExistence type="predicted"/>